<dbReference type="Gene3D" id="3.30.900.10">
    <property type="entry name" value="HORMA domain"/>
    <property type="match status" value="1"/>
</dbReference>
<dbReference type="Pfam" id="PF10033">
    <property type="entry name" value="ATG13"/>
    <property type="match status" value="1"/>
</dbReference>
<dbReference type="InterPro" id="IPR036570">
    <property type="entry name" value="HORMA_dom_sf"/>
</dbReference>
<dbReference type="GO" id="GO:1990316">
    <property type="term" value="C:Atg1/ULK1 kinase complex"/>
    <property type="evidence" value="ECO:0007669"/>
    <property type="project" value="InterPro"/>
</dbReference>
<keyword evidence="6" id="KW-1185">Reference proteome</keyword>
<dbReference type="GO" id="GO:0034727">
    <property type="term" value="P:piecemeal microautophagy of the nucleus"/>
    <property type="evidence" value="ECO:0007669"/>
    <property type="project" value="TreeGrafter"/>
</dbReference>
<feature type="non-terminal residue" evidence="5">
    <location>
        <position position="153"/>
    </location>
</feature>
<organism evidence="5 6">
    <name type="scientific">Favolaschia claudopus</name>
    <dbReference type="NCBI Taxonomy" id="2862362"/>
    <lineage>
        <taxon>Eukaryota</taxon>
        <taxon>Fungi</taxon>
        <taxon>Dikarya</taxon>
        <taxon>Basidiomycota</taxon>
        <taxon>Agaricomycotina</taxon>
        <taxon>Agaricomycetes</taxon>
        <taxon>Agaricomycetidae</taxon>
        <taxon>Agaricales</taxon>
        <taxon>Marasmiineae</taxon>
        <taxon>Mycenaceae</taxon>
        <taxon>Favolaschia</taxon>
    </lineage>
</organism>
<feature type="non-terminal residue" evidence="5">
    <location>
        <position position="1"/>
    </location>
</feature>
<dbReference type="AlphaFoldDB" id="A0AAV9ZD26"/>
<dbReference type="InterPro" id="IPR018731">
    <property type="entry name" value="Atg13_N"/>
</dbReference>
<dbReference type="PANTHER" id="PTHR13430">
    <property type="match status" value="1"/>
</dbReference>
<evidence type="ECO:0000256" key="3">
    <source>
        <dbReference type="RuleBase" id="RU361214"/>
    </source>
</evidence>
<dbReference type="GO" id="GO:0034497">
    <property type="term" value="P:protein localization to phagophore assembly site"/>
    <property type="evidence" value="ECO:0007669"/>
    <property type="project" value="TreeGrafter"/>
</dbReference>
<evidence type="ECO:0000313" key="6">
    <source>
        <dbReference type="Proteomes" id="UP001362999"/>
    </source>
</evidence>
<dbReference type="GO" id="GO:0005829">
    <property type="term" value="C:cytosol"/>
    <property type="evidence" value="ECO:0007669"/>
    <property type="project" value="TreeGrafter"/>
</dbReference>
<dbReference type="EMBL" id="JAWWNJ010000162">
    <property type="protein sequence ID" value="KAK6978009.1"/>
    <property type="molecule type" value="Genomic_DNA"/>
</dbReference>
<dbReference type="Proteomes" id="UP001362999">
    <property type="component" value="Unassembled WGS sequence"/>
</dbReference>
<evidence type="ECO:0000259" key="4">
    <source>
        <dbReference type="Pfam" id="PF10033"/>
    </source>
</evidence>
<comment type="similarity">
    <text evidence="1 3">Belongs to the ATG13 family. Fungi subfamily.</text>
</comment>
<protein>
    <recommendedName>
        <fullName evidence="3">Autophagy-related protein 13</fullName>
    </recommendedName>
</protein>
<accession>A0AAV9ZD26</accession>
<name>A0AAV9ZD26_9AGAR</name>
<evidence type="ECO:0000256" key="2">
    <source>
        <dbReference type="ARBA" id="ARBA00023006"/>
    </source>
</evidence>
<dbReference type="InterPro" id="IPR040182">
    <property type="entry name" value="ATG13"/>
</dbReference>
<gene>
    <name evidence="5" type="ORF">R3P38DRAFT_2363790</name>
</gene>
<evidence type="ECO:0000256" key="1">
    <source>
        <dbReference type="ARBA" id="ARBA00005246"/>
    </source>
</evidence>
<reference evidence="5 6" key="1">
    <citation type="journal article" date="2024" name="J Genomics">
        <title>Draft genome sequencing and assembly of Favolaschia claudopus CIRM-BRFM 2984 isolated from oak limbs.</title>
        <authorList>
            <person name="Navarro D."/>
            <person name="Drula E."/>
            <person name="Chaduli D."/>
            <person name="Cazenave R."/>
            <person name="Ahrendt S."/>
            <person name="Wang J."/>
            <person name="Lipzen A."/>
            <person name="Daum C."/>
            <person name="Barry K."/>
            <person name="Grigoriev I.V."/>
            <person name="Favel A."/>
            <person name="Rosso M.N."/>
            <person name="Martin F."/>
        </authorList>
    </citation>
    <scope>NUCLEOTIDE SEQUENCE [LARGE SCALE GENOMIC DNA]</scope>
    <source>
        <strain evidence="5 6">CIRM-BRFM 2984</strain>
    </source>
</reference>
<dbReference type="GO" id="GO:0000407">
    <property type="term" value="C:phagophore assembly site"/>
    <property type="evidence" value="ECO:0007669"/>
    <property type="project" value="TreeGrafter"/>
</dbReference>
<comment type="caution">
    <text evidence="5">The sequence shown here is derived from an EMBL/GenBank/DDBJ whole genome shotgun (WGS) entry which is preliminary data.</text>
</comment>
<dbReference type="PANTHER" id="PTHR13430:SF4">
    <property type="entry name" value="AUTOPHAGY-RELATED PROTEIN 13"/>
    <property type="match status" value="1"/>
</dbReference>
<evidence type="ECO:0000313" key="5">
    <source>
        <dbReference type="EMBL" id="KAK6978009.1"/>
    </source>
</evidence>
<proteinExistence type="inferred from homology"/>
<feature type="domain" description="Autophagy-related protein 13 N-terminal" evidence="4">
    <location>
        <begin position="9"/>
        <end position="153"/>
    </location>
</feature>
<sequence>KKTDEIVFHIYTKAFQVIYAARASDQGPPLGKIDKWFSLETPVAAPLAFQSSDFEAYRSISSVRPHEPLTIQVLLAIPSSGTLVHVPTNARIGSNYRLVLLEEWRLEYPTSEWWRRRLRSDDKVLPDPATIYKTAISLFRSLFSLLRILPAWR</sequence>
<dbReference type="GO" id="GO:0000423">
    <property type="term" value="P:mitophagy"/>
    <property type="evidence" value="ECO:0007669"/>
    <property type="project" value="TreeGrafter"/>
</dbReference>
<keyword evidence="2 3" id="KW-0072">Autophagy</keyword>